<comment type="subcellular location">
    <subcellularLocation>
        <location evidence="1 6">Nucleus</location>
    </subcellularLocation>
</comment>
<feature type="DNA-binding region" description="TEA" evidence="7">
    <location>
        <begin position="28"/>
        <end position="104"/>
    </location>
</feature>
<proteinExistence type="predicted"/>
<evidence type="ECO:0000256" key="5">
    <source>
        <dbReference type="ARBA" id="ARBA00023242"/>
    </source>
</evidence>
<dbReference type="PROSITE" id="PS51088">
    <property type="entry name" value="TEA_2"/>
    <property type="match status" value="1"/>
</dbReference>
<dbReference type="Gene3D" id="2.70.50.80">
    <property type="match status" value="1"/>
</dbReference>
<dbReference type="GO" id="GO:0005667">
    <property type="term" value="C:transcription regulator complex"/>
    <property type="evidence" value="ECO:0007669"/>
    <property type="project" value="TreeGrafter"/>
</dbReference>
<reference evidence="10" key="2">
    <citation type="submission" date="2025-08" db="UniProtKB">
        <authorList>
            <consortium name="Ensembl"/>
        </authorList>
    </citation>
    <scope>IDENTIFICATION</scope>
</reference>
<dbReference type="GO" id="GO:0048568">
    <property type="term" value="P:embryonic organ development"/>
    <property type="evidence" value="ECO:0007669"/>
    <property type="project" value="TreeGrafter"/>
</dbReference>
<feature type="compositionally biased region" description="Polar residues" evidence="8">
    <location>
        <begin position="1"/>
        <end position="10"/>
    </location>
</feature>
<dbReference type="GeneTree" id="ENSGT00950000182956"/>
<evidence type="ECO:0000256" key="6">
    <source>
        <dbReference type="PIRNR" id="PIRNR002603"/>
    </source>
</evidence>
<dbReference type="Ensembl" id="ENSOMYT00000063458.2">
    <property type="protein sequence ID" value="ENSOMYP00000058295.2"/>
    <property type="gene ID" value="ENSOMYG00000026879.2"/>
</dbReference>
<sequence>IASNEWSANGSPEDGLEEGNDELDKAMDGDAEGVWSPDIEQSFQEALAIYPPCGRRKIILSDEGKMYGRNELIARYIKLRTGKTRTRKQVSSHIQVLARKKVREYQAGIKDQASKDKALQNMAALSSAQIVSPSLIKNLSLTASLSLLLSVCSAVLSRSLFLLLSVCSAVLSRSLSLLLSVCSASLSLSLCVLLLSPISLSLSDYEPLAPPLPPAATAVPVWQDRTIASSKLRMLEYSAFMEVQRDPDNYSKHLFVHIGQTNPSYSDPLLEAVDIRQIYDKFPEKKGGLKELYEKGPQNAFFLVKFWADLNSSGMQDGPGSFYGVSSQYSSSENMTITVSTKVCSFGKQVVEKVETEYARMEGGKSVYRIHRSPMCEYMINFIHKLKHLPEKYMMNSVLENFTILQVVADRDTQETLLCIAFVFEVSTSEHGAQYHVYRLVKD</sequence>
<keyword evidence="11" id="KW-1185">Reference proteome</keyword>
<evidence type="ECO:0000259" key="9">
    <source>
        <dbReference type="PROSITE" id="PS51088"/>
    </source>
</evidence>
<organism evidence="10 11">
    <name type="scientific">Oncorhynchus mykiss</name>
    <name type="common">Rainbow trout</name>
    <name type="synonym">Salmo gairdneri</name>
    <dbReference type="NCBI Taxonomy" id="8022"/>
    <lineage>
        <taxon>Eukaryota</taxon>
        <taxon>Metazoa</taxon>
        <taxon>Chordata</taxon>
        <taxon>Craniata</taxon>
        <taxon>Vertebrata</taxon>
        <taxon>Euteleostomi</taxon>
        <taxon>Actinopterygii</taxon>
        <taxon>Neopterygii</taxon>
        <taxon>Teleostei</taxon>
        <taxon>Protacanthopterygii</taxon>
        <taxon>Salmoniformes</taxon>
        <taxon>Salmonidae</taxon>
        <taxon>Salmoninae</taxon>
        <taxon>Oncorhynchus</taxon>
    </lineage>
</organism>
<dbReference type="GO" id="GO:0005634">
    <property type="term" value="C:nucleus"/>
    <property type="evidence" value="ECO:0007669"/>
    <property type="project" value="UniProtKB-SubCell"/>
</dbReference>
<dbReference type="GO" id="GO:0035329">
    <property type="term" value="P:hippo signaling"/>
    <property type="evidence" value="ECO:0007669"/>
    <property type="project" value="InterPro"/>
</dbReference>
<evidence type="ECO:0000256" key="8">
    <source>
        <dbReference type="SAM" id="MobiDB-lite"/>
    </source>
</evidence>
<dbReference type="Proteomes" id="UP000694395">
    <property type="component" value="Chromosome 17"/>
</dbReference>
<dbReference type="Pfam" id="PF01285">
    <property type="entry name" value="TEA"/>
    <property type="match status" value="1"/>
</dbReference>
<evidence type="ECO:0000256" key="2">
    <source>
        <dbReference type="ARBA" id="ARBA00023015"/>
    </source>
</evidence>
<gene>
    <name evidence="10" type="primary">LOC110494715</name>
</gene>
<evidence type="ECO:0000256" key="7">
    <source>
        <dbReference type="PROSITE-ProRule" id="PRU00505"/>
    </source>
</evidence>
<dbReference type="InterPro" id="IPR050937">
    <property type="entry name" value="TEC1_TEAD_TF"/>
</dbReference>
<evidence type="ECO:0000313" key="11">
    <source>
        <dbReference type="Proteomes" id="UP000694395"/>
    </source>
</evidence>
<dbReference type="AlphaFoldDB" id="A0A8C7VZH9"/>
<evidence type="ECO:0000256" key="3">
    <source>
        <dbReference type="ARBA" id="ARBA00023125"/>
    </source>
</evidence>
<dbReference type="Pfam" id="PF17725">
    <property type="entry name" value="YBD"/>
    <property type="match status" value="1"/>
</dbReference>
<keyword evidence="5 6" id="KW-0539">Nucleus</keyword>
<name>A0A8C7VZH9_ONCMY</name>
<dbReference type="InterPro" id="IPR016361">
    <property type="entry name" value="TEF_metazoa"/>
</dbReference>
<dbReference type="PANTHER" id="PTHR11834:SF7">
    <property type="entry name" value="TRANSCRIPTIONAL ENHANCER FACTOR TEF-5"/>
    <property type="match status" value="1"/>
</dbReference>
<dbReference type="PROSITE" id="PS00554">
    <property type="entry name" value="TEA_1"/>
    <property type="match status" value="1"/>
</dbReference>
<feature type="region of interest" description="Disordered" evidence="8">
    <location>
        <begin position="1"/>
        <end position="31"/>
    </location>
</feature>
<dbReference type="Gene3D" id="6.10.20.40">
    <property type="entry name" value="TEA/ATTS domain"/>
    <property type="match status" value="1"/>
</dbReference>
<feature type="domain" description="TEA" evidence="9">
    <location>
        <begin position="28"/>
        <end position="104"/>
    </location>
</feature>
<evidence type="ECO:0000256" key="4">
    <source>
        <dbReference type="ARBA" id="ARBA00023163"/>
    </source>
</evidence>
<keyword evidence="2 6" id="KW-0805">Transcription regulation</keyword>
<dbReference type="SMART" id="SM00426">
    <property type="entry name" value="TEA"/>
    <property type="match status" value="1"/>
</dbReference>
<dbReference type="GO" id="GO:0000981">
    <property type="term" value="F:DNA-binding transcription factor activity, RNA polymerase II-specific"/>
    <property type="evidence" value="ECO:0007669"/>
    <property type="project" value="TreeGrafter"/>
</dbReference>
<evidence type="ECO:0000313" key="10">
    <source>
        <dbReference type="Ensembl" id="ENSOMYP00000058295.2"/>
    </source>
</evidence>
<evidence type="ECO:0000256" key="1">
    <source>
        <dbReference type="ARBA" id="ARBA00004123"/>
    </source>
</evidence>
<reference evidence="10" key="1">
    <citation type="submission" date="2020-07" db="EMBL/GenBank/DDBJ databases">
        <title>A long reads based de novo assembly of the rainbow trout Arlee double haploid line genome.</title>
        <authorList>
            <person name="Gao G."/>
            <person name="Palti Y."/>
        </authorList>
    </citation>
    <scope>NUCLEOTIDE SEQUENCE [LARGE SCALE GENOMIC DNA]</scope>
</reference>
<protein>
    <submittedName>
        <fullName evidence="10">TEA domain family member 3 b</fullName>
    </submittedName>
</protein>
<reference evidence="10" key="3">
    <citation type="submission" date="2025-09" db="UniProtKB">
        <authorList>
            <consortium name="Ensembl"/>
        </authorList>
    </citation>
    <scope>IDENTIFICATION</scope>
</reference>
<dbReference type="InterPro" id="IPR038096">
    <property type="entry name" value="TEA/ATTS_sf"/>
</dbReference>
<dbReference type="InterPro" id="IPR000818">
    <property type="entry name" value="TEA/ATTS_dom"/>
</dbReference>
<dbReference type="PANTHER" id="PTHR11834">
    <property type="entry name" value="TRANSCRIPTIONAL ENHANCER FACTOR TEF RELATED"/>
    <property type="match status" value="1"/>
</dbReference>
<dbReference type="GO" id="GO:0000978">
    <property type="term" value="F:RNA polymerase II cis-regulatory region sequence-specific DNA binding"/>
    <property type="evidence" value="ECO:0007669"/>
    <property type="project" value="TreeGrafter"/>
</dbReference>
<keyword evidence="3 6" id="KW-0238">DNA-binding</keyword>
<dbReference type="PRINTS" id="PR00065">
    <property type="entry name" value="TEADOMAIN"/>
</dbReference>
<keyword evidence="4 6" id="KW-0804">Transcription</keyword>
<accession>A0A8C7VZH9</accession>
<dbReference type="FunFam" id="2.70.50.80:FF:000001">
    <property type="entry name" value="Transcriptional enhancer factor TEF-1, putative"/>
    <property type="match status" value="1"/>
</dbReference>
<dbReference type="InterPro" id="IPR041086">
    <property type="entry name" value="YBD"/>
</dbReference>
<dbReference type="PIRSF" id="PIRSF002603">
    <property type="entry name" value="TEF"/>
    <property type="match status" value="1"/>
</dbReference>